<protein>
    <submittedName>
        <fullName evidence="2">Uncharacterized protein</fullName>
    </submittedName>
</protein>
<comment type="caution">
    <text evidence="2">The sequence shown here is derived from an EMBL/GenBank/DDBJ whole genome shotgun (WGS) entry which is preliminary data.</text>
</comment>
<name>A0A944QRQ1_9GAMM</name>
<feature type="region of interest" description="Disordered" evidence="1">
    <location>
        <begin position="114"/>
        <end position="144"/>
    </location>
</feature>
<evidence type="ECO:0000313" key="2">
    <source>
        <dbReference type="EMBL" id="MBT2988023.1"/>
    </source>
</evidence>
<dbReference type="AlphaFoldDB" id="A0A944QRQ1"/>
<dbReference type="Proteomes" id="UP000770889">
    <property type="component" value="Unassembled WGS sequence"/>
</dbReference>
<evidence type="ECO:0000256" key="1">
    <source>
        <dbReference type="SAM" id="MobiDB-lite"/>
    </source>
</evidence>
<organism evidence="2 3">
    <name type="scientific">Candidatus Thiodiazotropha taylori</name>
    <dbReference type="NCBI Taxonomy" id="2792791"/>
    <lineage>
        <taxon>Bacteria</taxon>
        <taxon>Pseudomonadati</taxon>
        <taxon>Pseudomonadota</taxon>
        <taxon>Gammaproteobacteria</taxon>
        <taxon>Chromatiales</taxon>
        <taxon>Sedimenticolaceae</taxon>
        <taxon>Candidatus Thiodiazotropha</taxon>
    </lineage>
</organism>
<reference evidence="2 3" key="1">
    <citation type="submission" date="2021-05" db="EMBL/GenBank/DDBJ databases">
        <title>Genetic and Functional Diversity in Clade A Lucinid endosymbionts from the Bahamas.</title>
        <authorList>
            <person name="Giani N.M."/>
            <person name="Engel A.S."/>
            <person name="Campbell B.J."/>
        </authorList>
    </citation>
    <scope>NUCLEOTIDE SEQUENCE [LARGE SCALE GENOMIC DNA]</scope>
    <source>
        <strain evidence="2">LUC16012Gg_MoonRockCtena</strain>
    </source>
</reference>
<feature type="compositionally biased region" description="Basic and acidic residues" evidence="1">
    <location>
        <begin position="124"/>
        <end position="134"/>
    </location>
</feature>
<accession>A0A944QRQ1</accession>
<proteinExistence type="predicted"/>
<dbReference type="EMBL" id="JAHHGM010000002">
    <property type="protein sequence ID" value="MBT2988023.1"/>
    <property type="molecule type" value="Genomic_DNA"/>
</dbReference>
<sequence length="144" mass="17062">MQKWEEILSSPAYRDLKPAARCLIEEFQRLYRPGRNGRISISTKNAARLLNVTEPTAIKAFHEVEEHGFIRLSEGHSWMERKAREWRLTFEPGNNNQEPTDEWREWVPKNKTRLKKQGQVCSKNDSRLLKKQEQSGRISYLRQP</sequence>
<gene>
    <name evidence="2" type="ORF">KME65_03575</name>
</gene>
<evidence type="ECO:0000313" key="3">
    <source>
        <dbReference type="Proteomes" id="UP000770889"/>
    </source>
</evidence>